<evidence type="ECO:0000256" key="2">
    <source>
        <dbReference type="ARBA" id="ARBA00022801"/>
    </source>
</evidence>
<keyword evidence="2" id="KW-0378">Hydrolase</keyword>
<comment type="caution">
    <text evidence="4">The sequence shown here is derived from an EMBL/GenBank/DDBJ whole genome shotgun (WGS) entry which is preliminary data.</text>
</comment>
<proteinExistence type="predicted"/>
<organism evidence="4 5">
    <name type="scientific">Syncephalastrum racemosum</name>
    <name type="common">Filamentous fungus</name>
    <dbReference type="NCBI Taxonomy" id="13706"/>
    <lineage>
        <taxon>Eukaryota</taxon>
        <taxon>Fungi</taxon>
        <taxon>Fungi incertae sedis</taxon>
        <taxon>Mucoromycota</taxon>
        <taxon>Mucoromycotina</taxon>
        <taxon>Mucoromycetes</taxon>
        <taxon>Mucorales</taxon>
        <taxon>Syncephalastraceae</taxon>
        <taxon>Syncephalastrum</taxon>
    </lineage>
</organism>
<dbReference type="PROSITE" id="PS51462">
    <property type="entry name" value="NUDIX"/>
    <property type="match status" value="1"/>
</dbReference>
<comment type="cofactor">
    <cofactor evidence="1">
        <name>Mg(2+)</name>
        <dbReference type="ChEBI" id="CHEBI:18420"/>
    </cofactor>
</comment>
<name>A0A1X2HPU7_SYNRA</name>
<dbReference type="InParanoid" id="A0A1X2HPU7"/>
<dbReference type="Pfam" id="PF00293">
    <property type="entry name" value="NUDIX"/>
    <property type="match status" value="1"/>
</dbReference>
<keyword evidence="5" id="KW-1185">Reference proteome</keyword>
<evidence type="ECO:0000259" key="3">
    <source>
        <dbReference type="PROSITE" id="PS51462"/>
    </source>
</evidence>
<evidence type="ECO:0000313" key="5">
    <source>
        <dbReference type="Proteomes" id="UP000242180"/>
    </source>
</evidence>
<dbReference type="CDD" id="cd03424">
    <property type="entry name" value="NUDIX_ADPRase_Nudt5_UGPPase_Nudt14"/>
    <property type="match status" value="1"/>
</dbReference>
<sequence length="251" mass="27535">MTHHVRIGQQQVPVSGENSDKVVEFGPFKEWVARLDKAQRDRQEEFDVSKIAIQNTDVFGSGKLGFVKLKADVTFRETGKNVPGIVFMRGGSVAMMIVIKSEGCKDKLLLTLQPRVPVASLAFPELPAGMLDGSGNFAGTAAKEIYEETGLSIKENELIDLTAKAYGEAWQGVYPSAGGCDEFLRLFACIKHMPQGQVRELEGKLTGLRDHGENITLKLVDLENAWKEAPDAKLLSSLALYQALKANNQIE</sequence>
<dbReference type="OrthoDB" id="10249920at2759"/>
<dbReference type="InterPro" id="IPR000086">
    <property type="entry name" value="NUDIX_hydrolase_dom"/>
</dbReference>
<accession>A0A1X2HPU7</accession>
<dbReference type="GO" id="GO:0006753">
    <property type="term" value="P:nucleoside phosphate metabolic process"/>
    <property type="evidence" value="ECO:0007669"/>
    <property type="project" value="TreeGrafter"/>
</dbReference>
<dbReference type="GO" id="GO:0019693">
    <property type="term" value="P:ribose phosphate metabolic process"/>
    <property type="evidence" value="ECO:0007669"/>
    <property type="project" value="TreeGrafter"/>
</dbReference>
<dbReference type="STRING" id="13706.A0A1X2HPU7"/>
<gene>
    <name evidence="4" type="ORF">BCR43DRAFT_512290</name>
</gene>
<dbReference type="Gene3D" id="3.90.79.10">
    <property type="entry name" value="Nucleoside Triphosphate Pyrophosphohydrolase"/>
    <property type="match status" value="1"/>
</dbReference>
<dbReference type="GO" id="GO:0080041">
    <property type="term" value="F:ADP-ribose pyrophosphohydrolase activity"/>
    <property type="evidence" value="ECO:0007669"/>
    <property type="project" value="TreeGrafter"/>
</dbReference>
<dbReference type="InterPro" id="IPR015797">
    <property type="entry name" value="NUDIX_hydrolase-like_dom_sf"/>
</dbReference>
<evidence type="ECO:0000256" key="1">
    <source>
        <dbReference type="ARBA" id="ARBA00001946"/>
    </source>
</evidence>
<dbReference type="SUPFAM" id="SSF55811">
    <property type="entry name" value="Nudix"/>
    <property type="match status" value="1"/>
</dbReference>
<reference evidence="4 5" key="1">
    <citation type="submission" date="2016-07" db="EMBL/GenBank/DDBJ databases">
        <title>Pervasive Adenine N6-methylation of Active Genes in Fungi.</title>
        <authorList>
            <consortium name="DOE Joint Genome Institute"/>
            <person name="Mondo S.J."/>
            <person name="Dannebaum R.O."/>
            <person name="Kuo R.C."/>
            <person name="Labutti K."/>
            <person name="Haridas S."/>
            <person name="Kuo A."/>
            <person name="Salamov A."/>
            <person name="Ahrendt S.R."/>
            <person name="Lipzen A."/>
            <person name="Sullivan W."/>
            <person name="Andreopoulos W.B."/>
            <person name="Clum A."/>
            <person name="Lindquist E."/>
            <person name="Daum C."/>
            <person name="Ramamoorthy G.K."/>
            <person name="Gryganskyi A."/>
            <person name="Culley D."/>
            <person name="Magnuson J.K."/>
            <person name="James T.Y."/>
            <person name="O'Malley M.A."/>
            <person name="Stajich J.E."/>
            <person name="Spatafora J.W."/>
            <person name="Visel A."/>
            <person name="Grigoriev I.V."/>
        </authorList>
    </citation>
    <scope>NUCLEOTIDE SEQUENCE [LARGE SCALE GENOMIC DNA]</scope>
    <source>
        <strain evidence="4 5">NRRL 2496</strain>
    </source>
</reference>
<dbReference type="AlphaFoldDB" id="A0A1X2HPU7"/>
<dbReference type="PANTHER" id="PTHR11839">
    <property type="entry name" value="UDP/ADP-SUGAR PYROPHOSPHATASE"/>
    <property type="match status" value="1"/>
</dbReference>
<dbReference type="OMA" id="GCDEFIP"/>
<evidence type="ECO:0000313" key="4">
    <source>
        <dbReference type="EMBL" id="ORZ01410.1"/>
    </source>
</evidence>
<dbReference type="PANTHER" id="PTHR11839:SF18">
    <property type="entry name" value="NUDIX HYDROLASE DOMAIN-CONTAINING PROTEIN"/>
    <property type="match status" value="1"/>
</dbReference>
<dbReference type="EMBL" id="MCGN01000002">
    <property type="protein sequence ID" value="ORZ01410.1"/>
    <property type="molecule type" value="Genomic_DNA"/>
</dbReference>
<feature type="domain" description="Nudix hydrolase" evidence="3">
    <location>
        <begin position="88"/>
        <end position="242"/>
    </location>
</feature>
<protein>
    <recommendedName>
        <fullName evidence="3">Nudix hydrolase domain-containing protein</fullName>
    </recommendedName>
</protein>
<dbReference type="Proteomes" id="UP000242180">
    <property type="component" value="Unassembled WGS sequence"/>
</dbReference>
<dbReference type="GO" id="GO:0080042">
    <property type="term" value="F:ADP-glucose pyrophosphohydrolase activity"/>
    <property type="evidence" value="ECO:0007669"/>
    <property type="project" value="TreeGrafter"/>
</dbReference>